<keyword evidence="3" id="KW-1185">Reference proteome</keyword>
<reference evidence="2" key="1">
    <citation type="submission" date="2020-11" db="EMBL/GenBank/DDBJ databases">
        <authorList>
            <person name="Whitehead M."/>
        </authorList>
    </citation>
    <scope>NUCLEOTIDE SEQUENCE</scope>
    <source>
        <strain evidence="2">EGII</strain>
    </source>
</reference>
<dbReference type="OrthoDB" id="44015at2759"/>
<evidence type="ECO:0000313" key="3">
    <source>
        <dbReference type="Proteomes" id="UP000606786"/>
    </source>
</evidence>
<evidence type="ECO:0000256" key="1">
    <source>
        <dbReference type="SAM" id="MobiDB-lite"/>
    </source>
</evidence>
<sequence>MFDAPIAGVGAGGGVAATTGGAQNANNIWMNNNGFGGAPSAAANAFVSDSNFSSVFGNTEPTGFDALGDVLKPGITSTHPAAANQTNIVNTGVLGMAGGQQQQQLTQQQQQQIQQQQQTQPANTGKILTGDLDSSLMSLVDNLNINKSSTAKPVQWNSPKNTAKPGANWTPQPMAATTGAGYRPMAHGMTVSPAPITIQNHPYIHASYPVIPNYMQQGMPVMGQPMMGQAPLTGVQPTMAPMMAAAPQSLHSSAITMQPLQQQQHNGGSKGAPLDPFGVL</sequence>
<proteinExistence type="predicted"/>
<dbReference type="AlphaFoldDB" id="A0A811UAU0"/>
<dbReference type="EMBL" id="CAJHJT010000001">
    <property type="protein sequence ID" value="CAD6995660.1"/>
    <property type="molecule type" value="Genomic_DNA"/>
</dbReference>
<name>A0A811UAU0_CERCA</name>
<feature type="region of interest" description="Disordered" evidence="1">
    <location>
        <begin position="260"/>
        <end position="280"/>
    </location>
</feature>
<accession>A0A811UAU0</accession>
<feature type="region of interest" description="Disordered" evidence="1">
    <location>
        <begin position="150"/>
        <end position="172"/>
    </location>
</feature>
<protein>
    <submittedName>
        <fullName evidence="2">(Mediterranean fruit fly) hypothetical protein</fullName>
    </submittedName>
</protein>
<comment type="caution">
    <text evidence="2">The sequence shown here is derived from an EMBL/GenBank/DDBJ whole genome shotgun (WGS) entry which is preliminary data.</text>
</comment>
<dbReference type="Proteomes" id="UP000606786">
    <property type="component" value="Unassembled WGS sequence"/>
</dbReference>
<gene>
    <name evidence="2" type="ORF">CCAP1982_LOCUS4367</name>
</gene>
<organism evidence="2 3">
    <name type="scientific">Ceratitis capitata</name>
    <name type="common">Mediterranean fruit fly</name>
    <name type="synonym">Tephritis capitata</name>
    <dbReference type="NCBI Taxonomy" id="7213"/>
    <lineage>
        <taxon>Eukaryota</taxon>
        <taxon>Metazoa</taxon>
        <taxon>Ecdysozoa</taxon>
        <taxon>Arthropoda</taxon>
        <taxon>Hexapoda</taxon>
        <taxon>Insecta</taxon>
        <taxon>Pterygota</taxon>
        <taxon>Neoptera</taxon>
        <taxon>Endopterygota</taxon>
        <taxon>Diptera</taxon>
        <taxon>Brachycera</taxon>
        <taxon>Muscomorpha</taxon>
        <taxon>Tephritoidea</taxon>
        <taxon>Tephritidae</taxon>
        <taxon>Ceratitis</taxon>
        <taxon>Ceratitis</taxon>
    </lineage>
</organism>
<feature type="compositionally biased region" description="Polar residues" evidence="1">
    <location>
        <begin position="150"/>
        <end position="161"/>
    </location>
</feature>
<evidence type="ECO:0000313" key="2">
    <source>
        <dbReference type="EMBL" id="CAD6995660.1"/>
    </source>
</evidence>